<dbReference type="STRING" id="318167.Sfri_1646"/>
<dbReference type="AlphaFoldDB" id="Q083R8"/>
<reference evidence="1 2" key="1">
    <citation type="submission" date="2006-08" db="EMBL/GenBank/DDBJ databases">
        <title>Complete sequence of Shewanella frigidimarina NCIMB 400.</title>
        <authorList>
            <consortium name="US DOE Joint Genome Institute"/>
            <person name="Copeland A."/>
            <person name="Lucas S."/>
            <person name="Lapidus A."/>
            <person name="Barry K."/>
            <person name="Detter J.C."/>
            <person name="Glavina del Rio T."/>
            <person name="Hammon N."/>
            <person name="Israni S."/>
            <person name="Dalin E."/>
            <person name="Tice H."/>
            <person name="Pitluck S."/>
            <person name="Fredrickson J.K."/>
            <person name="Kolker E."/>
            <person name="McCuel L.A."/>
            <person name="DiChristina T."/>
            <person name="Nealson K.H."/>
            <person name="Newman D."/>
            <person name="Tiedje J.M."/>
            <person name="Zhou J."/>
            <person name="Romine M.F."/>
            <person name="Culley D.E."/>
            <person name="Serres M."/>
            <person name="Chertkov O."/>
            <person name="Brettin T."/>
            <person name="Bruce D."/>
            <person name="Han C."/>
            <person name="Tapia R."/>
            <person name="Gilna P."/>
            <person name="Schmutz J."/>
            <person name="Larimer F."/>
            <person name="Land M."/>
            <person name="Hauser L."/>
            <person name="Kyrpides N."/>
            <person name="Mikhailova N."/>
            <person name="Richardson P."/>
        </authorList>
    </citation>
    <scope>NUCLEOTIDE SEQUENCE [LARGE SCALE GENOMIC DNA]</scope>
    <source>
        <strain evidence="1 2">NCIMB 400</strain>
    </source>
</reference>
<name>Q083R8_SHEFN</name>
<keyword evidence="2" id="KW-1185">Reference proteome</keyword>
<protein>
    <recommendedName>
        <fullName evidence="3">Sce7726 family protein</fullName>
    </recommendedName>
</protein>
<sequence>MKVQEASKMFSSNHLVRLASGDFSFLYRIANEYLMVEPSTISIVDVFEETYATLDKHYRYEYFYKNTIANNRLLGRHSLRTAAMITEFRVGKNIADCVIFNGSSTCYEIKTEFDSLSRLDAQLESYLKLFDNTYVVSDSKFLSTLNAMIPKDVGIIELSKRGYLSTVREANDLSHVPISVDLIMNSMRAVEYMALTDSIFGFIPDVGNIKIYSECRLLLETVDPCKLREHFRIVMKRMRSNNEKVLTAFPRSLTNAGVSYKLPIKLQNQLINLFNNTSEGSSHVLSDFKRETI</sequence>
<evidence type="ECO:0000313" key="1">
    <source>
        <dbReference type="EMBL" id="ABI71497.1"/>
    </source>
</evidence>
<evidence type="ECO:0000313" key="2">
    <source>
        <dbReference type="Proteomes" id="UP000000684"/>
    </source>
</evidence>
<dbReference type="Proteomes" id="UP000000684">
    <property type="component" value="Chromosome"/>
</dbReference>
<dbReference type="RefSeq" id="WP_011637113.1">
    <property type="nucleotide sequence ID" value="NC_008345.1"/>
</dbReference>
<dbReference type="HOGENOM" id="CLU_069076_0_0_6"/>
<organism evidence="1 2">
    <name type="scientific">Shewanella frigidimarina (strain NCIMB 400)</name>
    <dbReference type="NCBI Taxonomy" id="318167"/>
    <lineage>
        <taxon>Bacteria</taxon>
        <taxon>Pseudomonadati</taxon>
        <taxon>Pseudomonadota</taxon>
        <taxon>Gammaproteobacteria</taxon>
        <taxon>Alteromonadales</taxon>
        <taxon>Shewanellaceae</taxon>
        <taxon>Shewanella</taxon>
    </lineage>
</organism>
<evidence type="ECO:0008006" key="3">
    <source>
        <dbReference type="Google" id="ProtNLM"/>
    </source>
</evidence>
<proteinExistence type="predicted"/>
<accession>Q083R8</accession>
<gene>
    <name evidence="1" type="ordered locus">Sfri_1646</name>
</gene>
<dbReference type="EMBL" id="CP000447">
    <property type="protein sequence ID" value="ABI71497.1"/>
    <property type="molecule type" value="Genomic_DNA"/>
</dbReference>
<dbReference type="OrthoDB" id="5020258at2"/>
<dbReference type="GeneID" id="41837011"/>
<dbReference type="NCBIfam" id="NF033832">
    <property type="entry name" value="sce7726_fam"/>
    <property type="match status" value="1"/>
</dbReference>
<dbReference type="eggNOG" id="ENOG502Z7UD">
    <property type="taxonomic scope" value="Bacteria"/>
</dbReference>
<dbReference type="InterPro" id="IPR047729">
    <property type="entry name" value="Sce7726-like"/>
</dbReference>
<dbReference type="KEGG" id="sfr:Sfri_1646"/>